<dbReference type="EMBL" id="JAMB01000021">
    <property type="protein sequence ID" value="ETX09464.1"/>
    <property type="molecule type" value="Genomic_DNA"/>
</dbReference>
<dbReference type="InterPro" id="IPR051373">
    <property type="entry name" value="Lin-28_RNA-binding"/>
</dbReference>
<sequence>MLIANLALTLIKIKKEAKVMERLTGKVKWFNDAKGIGFIKRETESDVFVHYKSIACNGHKTLRKGQVVNFELSETDFGVQALDVHIEKEEQLAPSSSNEQLESA</sequence>
<dbReference type="InterPro" id="IPR011129">
    <property type="entry name" value="CSD"/>
</dbReference>
<keyword evidence="5" id="KW-1185">Reference proteome</keyword>
<dbReference type="AlphaFoldDB" id="X7E091"/>
<feature type="domain" description="CSD" evidence="3">
    <location>
        <begin position="22"/>
        <end position="86"/>
    </location>
</feature>
<evidence type="ECO:0000313" key="4">
    <source>
        <dbReference type="EMBL" id="ETX09464.1"/>
    </source>
</evidence>
<proteinExistence type="predicted"/>
<organism evidence="4 5">
    <name type="scientific">Marinomonas ushuaiensis DSM 15871</name>
    <dbReference type="NCBI Taxonomy" id="1122207"/>
    <lineage>
        <taxon>Bacteria</taxon>
        <taxon>Pseudomonadati</taxon>
        <taxon>Pseudomonadota</taxon>
        <taxon>Gammaproteobacteria</taxon>
        <taxon>Oceanospirillales</taxon>
        <taxon>Oceanospirillaceae</taxon>
        <taxon>Marinomonas</taxon>
    </lineage>
</organism>
<dbReference type="InterPro" id="IPR002059">
    <property type="entry name" value="CSP_DNA-bd"/>
</dbReference>
<reference evidence="4 5" key="1">
    <citation type="submission" date="2014-01" db="EMBL/GenBank/DDBJ databases">
        <title>Marinomonas ushuaiensis DSM 15871 Genome Sequencing.</title>
        <authorList>
            <person name="Lai Q."/>
            <person name="Shao Z.S."/>
        </authorList>
    </citation>
    <scope>NUCLEOTIDE SEQUENCE [LARGE SCALE GENOMIC DNA]</scope>
    <source>
        <strain evidence="4 5">DSM 15871</strain>
    </source>
</reference>
<evidence type="ECO:0000256" key="1">
    <source>
        <dbReference type="ARBA" id="ARBA00004496"/>
    </source>
</evidence>
<dbReference type="Gene3D" id="2.40.50.140">
    <property type="entry name" value="Nucleic acid-binding proteins"/>
    <property type="match status" value="1"/>
</dbReference>
<keyword evidence="2" id="KW-0963">Cytoplasm</keyword>
<gene>
    <name evidence="4" type="ORF">MUS1_08550</name>
</gene>
<name>X7E091_9GAMM</name>
<dbReference type="GO" id="GO:0031054">
    <property type="term" value="P:pre-miRNA processing"/>
    <property type="evidence" value="ECO:0007669"/>
    <property type="project" value="TreeGrafter"/>
</dbReference>
<dbReference type="GO" id="GO:0003677">
    <property type="term" value="F:DNA binding"/>
    <property type="evidence" value="ECO:0007669"/>
    <property type="project" value="UniProtKB-KW"/>
</dbReference>
<dbReference type="GO" id="GO:0003729">
    <property type="term" value="F:mRNA binding"/>
    <property type="evidence" value="ECO:0007669"/>
    <property type="project" value="TreeGrafter"/>
</dbReference>
<dbReference type="Pfam" id="PF00313">
    <property type="entry name" value="CSD"/>
    <property type="match status" value="1"/>
</dbReference>
<protein>
    <submittedName>
        <fullName evidence="4">DNA-binding protein</fullName>
    </submittedName>
</protein>
<evidence type="ECO:0000313" key="5">
    <source>
        <dbReference type="Proteomes" id="UP000054058"/>
    </source>
</evidence>
<dbReference type="STRING" id="1122207.MUS1_08550"/>
<dbReference type="PROSITE" id="PS51857">
    <property type="entry name" value="CSD_2"/>
    <property type="match status" value="1"/>
</dbReference>
<dbReference type="PANTHER" id="PTHR46109">
    <property type="entry name" value="PROTEIN LIN-28"/>
    <property type="match status" value="1"/>
</dbReference>
<dbReference type="SMART" id="SM00357">
    <property type="entry name" value="CSP"/>
    <property type="match status" value="1"/>
</dbReference>
<dbReference type="PATRIC" id="fig|1122207.3.peg.3058"/>
<dbReference type="CDD" id="cd04458">
    <property type="entry name" value="CSP_CDS"/>
    <property type="match status" value="1"/>
</dbReference>
<dbReference type="eggNOG" id="COG1278">
    <property type="taxonomic scope" value="Bacteria"/>
</dbReference>
<dbReference type="InterPro" id="IPR012340">
    <property type="entry name" value="NA-bd_OB-fold"/>
</dbReference>
<dbReference type="Proteomes" id="UP000054058">
    <property type="component" value="Unassembled WGS sequence"/>
</dbReference>
<dbReference type="GO" id="GO:0005829">
    <property type="term" value="C:cytosol"/>
    <property type="evidence" value="ECO:0007669"/>
    <property type="project" value="UniProtKB-ARBA"/>
</dbReference>
<accession>X7E091</accession>
<evidence type="ECO:0000259" key="3">
    <source>
        <dbReference type="PROSITE" id="PS51857"/>
    </source>
</evidence>
<dbReference type="SUPFAM" id="SSF50249">
    <property type="entry name" value="Nucleic acid-binding proteins"/>
    <property type="match status" value="1"/>
</dbReference>
<dbReference type="PRINTS" id="PR00050">
    <property type="entry name" value="COLDSHOCK"/>
</dbReference>
<comment type="caution">
    <text evidence="4">The sequence shown here is derived from an EMBL/GenBank/DDBJ whole genome shotgun (WGS) entry which is preliminary data.</text>
</comment>
<keyword evidence="4" id="KW-0238">DNA-binding</keyword>
<comment type="subcellular location">
    <subcellularLocation>
        <location evidence="1">Cytoplasm</location>
    </subcellularLocation>
</comment>
<evidence type="ECO:0000256" key="2">
    <source>
        <dbReference type="ARBA" id="ARBA00022490"/>
    </source>
</evidence>
<dbReference type="PANTHER" id="PTHR46109:SF1">
    <property type="entry name" value="PROTEIN LIN-28 HOMOLOG"/>
    <property type="match status" value="1"/>
</dbReference>